<reference evidence="1 3" key="1">
    <citation type="submission" date="2019-05" db="EMBL/GenBank/DDBJ databases">
        <title>Draft genomes of eight strains of Campylobacter helveticus isolated from cats and a dog in New Zealand.</title>
        <authorList>
            <person name="Bojanic K."/>
            <person name="Midwinter A.C."/>
            <person name="Biggs P.J."/>
            <person name="Acke E."/>
            <person name="Cornelius A.J."/>
            <person name="Marshall J.C."/>
        </authorList>
    </citation>
    <scope>NUCLEOTIDE SEQUENCE [LARGE SCALE GENOMIC DNA]</scope>
    <source>
        <strain evidence="1 3">ACP123b</strain>
    </source>
</reference>
<name>A0AAX2UIF4_9BACT</name>
<dbReference type="GeneID" id="52036915"/>
<proteinExistence type="predicted"/>
<dbReference type="KEGG" id="chv:CHELV3228_1009"/>
<reference evidence="2 4" key="2">
    <citation type="submission" date="2019-08" db="EMBL/GenBank/DDBJ databases">
        <title>Rapid identification of Enteric Bacteria from Whole Genome Sequences (WGS) using Average Nucleotide Identity (ANI).</title>
        <authorList>
            <person name="Lane C."/>
        </authorList>
    </citation>
    <scope>NUCLEOTIDE SEQUENCE [LARGE SCALE GENOMIC DNA]</scope>
    <source>
        <strain evidence="2 4">D4984</strain>
    </source>
</reference>
<dbReference type="RefSeq" id="WP_082199841.1">
    <property type="nucleotide sequence ID" value="NZ_CAUWMG010000015.1"/>
</dbReference>
<evidence type="ECO:0000313" key="4">
    <source>
        <dbReference type="Proteomes" id="UP000321317"/>
    </source>
</evidence>
<keyword evidence="4" id="KW-1185">Reference proteome</keyword>
<dbReference type="Proteomes" id="UP000321317">
    <property type="component" value="Unassembled WGS sequence"/>
</dbReference>
<dbReference type="EMBL" id="VRMA01000038">
    <property type="protein sequence ID" value="TXK57735.1"/>
    <property type="molecule type" value="Genomic_DNA"/>
</dbReference>
<organism evidence="1 3">
    <name type="scientific">Campylobacter helveticus</name>
    <dbReference type="NCBI Taxonomy" id="28898"/>
    <lineage>
        <taxon>Bacteria</taxon>
        <taxon>Pseudomonadati</taxon>
        <taxon>Campylobacterota</taxon>
        <taxon>Epsilonproteobacteria</taxon>
        <taxon>Campylobacterales</taxon>
        <taxon>Campylobacteraceae</taxon>
        <taxon>Campylobacter</taxon>
    </lineage>
</organism>
<dbReference type="AlphaFoldDB" id="A0AAX2UIF4"/>
<accession>A0AAX2UIF4</accession>
<protein>
    <submittedName>
        <fullName evidence="1">Uncharacterized protein</fullName>
    </submittedName>
</protein>
<evidence type="ECO:0000313" key="2">
    <source>
        <dbReference type="EMBL" id="TXK57735.1"/>
    </source>
</evidence>
<dbReference type="Proteomes" id="UP000306813">
    <property type="component" value="Unassembled WGS sequence"/>
</dbReference>
<evidence type="ECO:0000313" key="1">
    <source>
        <dbReference type="EMBL" id="TNB56589.1"/>
    </source>
</evidence>
<sequence>MKIGPWRTVNIYANNFSQAKTIHLTKHRTMKDFSYISFNVDISVRPDLFEDMVKKTTEHLGILLQKANYDLSVFANEGIRIVRYLGVSNDAFSTESINLRFNEEGQLAMFHNHSCDKSKEFSSFAWALWSYVNDLILEKKGA</sequence>
<evidence type="ECO:0000313" key="3">
    <source>
        <dbReference type="Proteomes" id="UP000306813"/>
    </source>
</evidence>
<dbReference type="EMBL" id="VDBS01000053">
    <property type="protein sequence ID" value="TNB56589.1"/>
    <property type="molecule type" value="Genomic_DNA"/>
</dbReference>
<comment type="caution">
    <text evidence="1">The sequence shown here is derived from an EMBL/GenBank/DDBJ whole genome shotgun (WGS) entry which is preliminary data.</text>
</comment>
<gene>
    <name evidence="1" type="ORF">FDW42_07150</name>
    <name evidence="2" type="ORF">FVD16_04050</name>
</gene>